<evidence type="ECO:0000256" key="6">
    <source>
        <dbReference type="PROSITE-ProRule" id="PRU00285"/>
    </source>
</evidence>
<comment type="caution">
    <text evidence="9">The sequence shown here is derived from an EMBL/GenBank/DDBJ whole genome shotgun (WGS) entry which is preliminary data.</text>
</comment>
<reference evidence="10" key="1">
    <citation type="submission" date="2024-04" db="EMBL/GenBank/DDBJ databases">
        <title>Salinicola lusitanus LLJ914,a marine bacterium isolated from the Okinawa Trough.</title>
        <authorList>
            <person name="Li J."/>
        </authorList>
    </citation>
    <scope>NUCLEOTIDE SEQUENCE [LARGE SCALE GENOMIC DNA]</scope>
</reference>
<evidence type="ECO:0000256" key="3">
    <source>
        <dbReference type="ARBA" id="ARBA00022723"/>
    </source>
</evidence>
<dbReference type="GO" id="GO:0005737">
    <property type="term" value="C:cytoplasm"/>
    <property type="evidence" value="ECO:0007669"/>
    <property type="project" value="TreeGrafter"/>
</dbReference>
<evidence type="ECO:0000256" key="4">
    <source>
        <dbReference type="ARBA" id="ARBA00022833"/>
    </source>
</evidence>
<dbReference type="GO" id="GO:0051082">
    <property type="term" value="F:unfolded protein binding"/>
    <property type="evidence" value="ECO:0007669"/>
    <property type="project" value="TreeGrafter"/>
</dbReference>
<dbReference type="InterPro" id="IPR008978">
    <property type="entry name" value="HSP20-like_chaperone"/>
</dbReference>
<sequence length="146" mass="17076">MDIPIQYLGYRRAFPPRLLDLTLGESLSDWPHLWPFPWSFPWIRPSILRWFNWPENGYSETYLEKGRFVIYLDVKHFSPDELSVEVSEDYITVHGKHERRQDDHVFYSKEFLRKYRLPAGVSSANIISSLSSDGVLTITAPRSASA</sequence>
<evidence type="ECO:0000313" key="10">
    <source>
        <dbReference type="Proteomes" id="UP001460270"/>
    </source>
</evidence>
<dbReference type="GO" id="GO:0042026">
    <property type="term" value="P:protein refolding"/>
    <property type="evidence" value="ECO:0007669"/>
    <property type="project" value="TreeGrafter"/>
</dbReference>
<protein>
    <recommendedName>
        <fullName evidence="1">Alpha-crystallin B chain</fullName>
    </recommendedName>
    <alternativeName>
        <fullName evidence="5">Alpha(B)-crystallin</fullName>
    </alternativeName>
</protein>
<dbReference type="Pfam" id="PF00011">
    <property type="entry name" value="HSP20"/>
    <property type="match status" value="1"/>
</dbReference>
<dbReference type="Proteomes" id="UP001460270">
    <property type="component" value="Unassembled WGS sequence"/>
</dbReference>
<evidence type="ECO:0000259" key="8">
    <source>
        <dbReference type="PROSITE" id="PS01031"/>
    </source>
</evidence>
<evidence type="ECO:0000256" key="1">
    <source>
        <dbReference type="ARBA" id="ARBA00018516"/>
    </source>
</evidence>
<evidence type="ECO:0000313" key="9">
    <source>
        <dbReference type="EMBL" id="KAK7926127.1"/>
    </source>
</evidence>
<name>A0AAW0PKU8_9GOBI</name>
<dbReference type="GO" id="GO:0009408">
    <property type="term" value="P:response to heat"/>
    <property type="evidence" value="ECO:0007669"/>
    <property type="project" value="TreeGrafter"/>
</dbReference>
<dbReference type="PROSITE" id="PS01031">
    <property type="entry name" value="SHSP"/>
    <property type="match status" value="1"/>
</dbReference>
<dbReference type="InterPro" id="IPR002068">
    <property type="entry name" value="A-crystallin/Hsp20_dom"/>
</dbReference>
<gene>
    <name evidence="9" type="ORF">WMY93_008437</name>
</gene>
<dbReference type="SUPFAM" id="SSF49764">
    <property type="entry name" value="HSP20-like chaperones"/>
    <property type="match status" value="1"/>
</dbReference>
<dbReference type="EMBL" id="JBBPFD010000005">
    <property type="protein sequence ID" value="KAK7926127.1"/>
    <property type="molecule type" value="Genomic_DNA"/>
</dbReference>
<organism evidence="9 10">
    <name type="scientific">Mugilogobius chulae</name>
    <name type="common">yellowstripe goby</name>
    <dbReference type="NCBI Taxonomy" id="88201"/>
    <lineage>
        <taxon>Eukaryota</taxon>
        <taxon>Metazoa</taxon>
        <taxon>Chordata</taxon>
        <taxon>Craniata</taxon>
        <taxon>Vertebrata</taxon>
        <taxon>Euteleostomi</taxon>
        <taxon>Actinopterygii</taxon>
        <taxon>Neopterygii</taxon>
        <taxon>Teleostei</taxon>
        <taxon>Neoteleostei</taxon>
        <taxon>Acanthomorphata</taxon>
        <taxon>Gobiaria</taxon>
        <taxon>Gobiiformes</taxon>
        <taxon>Gobioidei</taxon>
        <taxon>Gobiidae</taxon>
        <taxon>Gobionellinae</taxon>
        <taxon>Mugilogobius</taxon>
    </lineage>
</organism>
<proteinExistence type="inferred from homology"/>
<keyword evidence="3" id="KW-0479">Metal-binding</keyword>
<dbReference type="PRINTS" id="PR00299">
    <property type="entry name" value="ACRYSTALLIN"/>
</dbReference>
<keyword evidence="10" id="KW-1185">Reference proteome</keyword>
<accession>A0AAW0PKU8</accession>
<feature type="domain" description="SHSP" evidence="8">
    <location>
        <begin position="49"/>
        <end position="146"/>
    </location>
</feature>
<evidence type="ECO:0000256" key="2">
    <source>
        <dbReference type="ARBA" id="ARBA00022613"/>
    </source>
</evidence>
<dbReference type="GO" id="GO:0046872">
    <property type="term" value="F:metal ion binding"/>
    <property type="evidence" value="ECO:0007669"/>
    <property type="project" value="UniProtKB-KW"/>
</dbReference>
<dbReference type="PANTHER" id="PTHR45640">
    <property type="entry name" value="HEAT SHOCK PROTEIN HSP-12.2-RELATED"/>
    <property type="match status" value="1"/>
</dbReference>
<comment type="similarity">
    <text evidence="6 7">Belongs to the small heat shock protein (HSP20) family.</text>
</comment>
<keyword evidence="2" id="KW-0273">Eye lens protein</keyword>
<dbReference type="Gene3D" id="2.60.40.790">
    <property type="match status" value="1"/>
</dbReference>
<dbReference type="GO" id="GO:0043066">
    <property type="term" value="P:negative regulation of apoptotic process"/>
    <property type="evidence" value="ECO:0007669"/>
    <property type="project" value="TreeGrafter"/>
</dbReference>
<dbReference type="GO" id="GO:0005634">
    <property type="term" value="C:nucleus"/>
    <property type="evidence" value="ECO:0007669"/>
    <property type="project" value="TreeGrafter"/>
</dbReference>
<dbReference type="PANTHER" id="PTHR45640:SF5">
    <property type="entry name" value="ALPHA-CRYSTALLIN B CHAIN"/>
    <property type="match status" value="1"/>
</dbReference>
<keyword evidence="4" id="KW-0862">Zinc</keyword>
<dbReference type="AlphaFoldDB" id="A0AAW0PKU8"/>
<dbReference type="GO" id="GO:0005212">
    <property type="term" value="F:structural constituent of eye lens"/>
    <property type="evidence" value="ECO:0007669"/>
    <property type="project" value="UniProtKB-KW"/>
</dbReference>
<evidence type="ECO:0000256" key="5">
    <source>
        <dbReference type="ARBA" id="ARBA00030175"/>
    </source>
</evidence>
<evidence type="ECO:0000256" key="7">
    <source>
        <dbReference type="RuleBase" id="RU003616"/>
    </source>
</evidence>
<dbReference type="InterPro" id="IPR001436">
    <property type="entry name" value="Alpha-crystallin/sHSP_animal"/>
</dbReference>